<sequence>MLETVEQAGTPLYGASKKWTREVHPRRMSRASQCWRGLREGSNDAFLPHENGPEKGWNEAIHPIWVKQIWLYRGAGVGVP</sequence>
<reference evidence="1" key="2">
    <citation type="submission" date="2020-01" db="EMBL/GenBank/DDBJ databases">
        <authorList>
            <consortium name="NCBI Pathogen Detection Project"/>
        </authorList>
    </citation>
    <scope>NUCLEOTIDE SEQUENCE</scope>
    <source>
        <strain evidence="1">OLC2673_Aeromonas</strain>
    </source>
</reference>
<evidence type="ECO:0000313" key="1">
    <source>
        <dbReference type="EMBL" id="HAT6344444.1"/>
    </source>
</evidence>
<accession>A0AAD3UAZ8</accession>
<organism evidence="1 2">
    <name type="scientific">Aeromonas hydrophila</name>
    <dbReference type="NCBI Taxonomy" id="644"/>
    <lineage>
        <taxon>Bacteria</taxon>
        <taxon>Pseudomonadati</taxon>
        <taxon>Pseudomonadota</taxon>
        <taxon>Gammaproteobacteria</taxon>
        <taxon>Aeromonadales</taxon>
        <taxon>Aeromonadaceae</taxon>
        <taxon>Aeromonas</taxon>
    </lineage>
</organism>
<comment type="caution">
    <text evidence="1">The sequence shown here is derived from an EMBL/GenBank/DDBJ whole genome shotgun (WGS) entry which is preliminary data.</text>
</comment>
<reference evidence="1" key="1">
    <citation type="journal article" date="2018" name="Genome Biol.">
        <title>SKESA: strategic k-mer extension for scrupulous assemblies.</title>
        <authorList>
            <person name="Souvorov A."/>
            <person name="Agarwala R."/>
            <person name="Lipman D.J."/>
        </authorList>
    </citation>
    <scope>NUCLEOTIDE SEQUENCE</scope>
    <source>
        <strain evidence="1">OLC2673_Aeromonas</strain>
    </source>
</reference>
<gene>
    <name evidence="1" type="ORF">JAJ28_002171</name>
</gene>
<protein>
    <submittedName>
        <fullName evidence="1">Uncharacterized protein</fullName>
    </submittedName>
</protein>
<proteinExistence type="predicted"/>
<dbReference type="Proteomes" id="UP000859505">
    <property type="component" value="Unassembled WGS sequence"/>
</dbReference>
<dbReference type="AlphaFoldDB" id="A0AAD3UAZ8"/>
<evidence type="ECO:0000313" key="2">
    <source>
        <dbReference type="Proteomes" id="UP000859505"/>
    </source>
</evidence>
<dbReference type="EMBL" id="DACTUL010000014">
    <property type="protein sequence ID" value="HAT6344444.1"/>
    <property type="molecule type" value="Genomic_DNA"/>
</dbReference>
<name>A0AAD3UAZ8_AERHY</name>